<dbReference type="Gene3D" id="3.40.50.12500">
    <property type="match status" value="1"/>
</dbReference>
<evidence type="ECO:0000313" key="1">
    <source>
        <dbReference type="EMBL" id="MBP0464003.1"/>
    </source>
</evidence>
<accession>A0ABS4ARM3</accession>
<dbReference type="RefSeq" id="WP_209351382.1">
    <property type="nucleotide sequence ID" value="NZ_JAGIYZ010000007.1"/>
</dbReference>
<protein>
    <submittedName>
        <fullName evidence="1">Aspartate/glutamate racemase family protein</fullName>
    </submittedName>
</protein>
<sequence>MTAIDYGDRARIGLMVPSGNQVCEAELHAMMPPGVAAHVTRLELRGSSEPELLRMIDGLEAAARLLADARPALIAFHCTAVSTFAPEMAGGITARIGAATGLPATGTAEAILAALAALRARRVLLVTPYIAPVHEREVAFLAAHGIETVGGAMMGVNTNAEMALIPPERIATAVRDAATGGAEACFVSCTAIRSAPLIAALEAELGLPVITSNQVMAWHALRRCGIADAVPGFGRLMAMG</sequence>
<dbReference type="PANTHER" id="PTHR40267">
    <property type="entry name" value="BLR3294 PROTEIN"/>
    <property type="match status" value="1"/>
</dbReference>
<dbReference type="PIRSF" id="PIRSF015736">
    <property type="entry name" value="MI"/>
    <property type="match status" value="1"/>
</dbReference>
<evidence type="ECO:0000313" key="2">
    <source>
        <dbReference type="Proteomes" id="UP000680815"/>
    </source>
</evidence>
<comment type="caution">
    <text evidence="1">The sequence shown here is derived from an EMBL/GenBank/DDBJ whole genome shotgun (WGS) entry which is preliminary data.</text>
</comment>
<keyword evidence="2" id="KW-1185">Reference proteome</keyword>
<dbReference type="InterPro" id="IPR026286">
    <property type="entry name" value="MaiA/AMDase"/>
</dbReference>
<reference evidence="1 2" key="1">
    <citation type="submission" date="2021-03" db="EMBL/GenBank/DDBJ databases">
        <authorList>
            <person name="So Y."/>
        </authorList>
    </citation>
    <scope>NUCLEOTIDE SEQUENCE [LARGE SCALE GENOMIC DNA]</scope>
    <source>
        <strain evidence="1 2">PWR1</strain>
    </source>
</reference>
<dbReference type="InterPro" id="IPR053714">
    <property type="entry name" value="Iso_Racemase_Enz_sf"/>
</dbReference>
<dbReference type="Proteomes" id="UP000680815">
    <property type="component" value="Unassembled WGS sequence"/>
</dbReference>
<dbReference type="PANTHER" id="PTHR40267:SF1">
    <property type="entry name" value="BLR3294 PROTEIN"/>
    <property type="match status" value="1"/>
</dbReference>
<proteinExistence type="predicted"/>
<dbReference type="EMBL" id="JAGIYZ010000007">
    <property type="protein sequence ID" value="MBP0464003.1"/>
    <property type="molecule type" value="Genomic_DNA"/>
</dbReference>
<gene>
    <name evidence="1" type="ORF">J5Y09_08780</name>
</gene>
<organism evidence="1 2">
    <name type="scientific">Roseomonas nitratireducens</name>
    <dbReference type="NCBI Taxonomy" id="2820810"/>
    <lineage>
        <taxon>Bacteria</taxon>
        <taxon>Pseudomonadati</taxon>
        <taxon>Pseudomonadota</taxon>
        <taxon>Alphaproteobacteria</taxon>
        <taxon>Acetobacterales</taxon>
        <taxon>Roseomonadaceae</taxon>
        <taxon>Roseomonas</taxon>
    </lineage>
</organism>
<dbReference type="Pfam" id="PF17645">
    <property type="entry name" value="Amdase"/>
    <property type="match status" value="1"/>
</dbReference>
<name>A0ABS4ARM3_9PROT</name>